<dbReference type="AlphaFoldDB" id="A0A1I7RIU3"/>
<feature type="transmembrane region" description="Helical" evidence="1">
    <location>
        <begin position="16"/>
        <end position="33"/>
    </location>
</feature>
<evidence type="ECO:0000313" key="3">
    <source>
        <dbReference type="WBParaSite" id="BXY_0062500.1"/>
    </source>
</evidence>
<keyword evidence="1" id="KW-1133">Transmembrane helix</keyword>
<feature type="transmembrane region" description="Helical" evidence="1">
    <location>
        <begin position="39"/>
        <end position="58"/>
    </location>
</feature>
<organism evidence="2 3">
    <name type="scientific">Bursaphelenchus xylophilus</name>
    <name type="common">Pinewood nematode worm</name>
    <name type="synonym">Aphelenchoides xylophilus</name>
    <dbReference type="NCBI Taxonomy" id="6326"/>
    <lineage>
        <taxon>Eukaryota</taxon>
        <taxon>Metazoa</taxon>
        <taxon>Ecdysozoa</taxon>
        <taxon>Nematoda</taxon>
        <taxon>Chromadorea</taxon>
        <taxon>Rhabditida</taxon>
        <taxon>Tylenchina</taxon>
        <taxon>Tylenchomorpha</taxon>
        <taxon>Aphelenchoidea</taxon>
        <taxon>Aphelenchoididae</taxon>
        <taxon>Bursaphelenchus</taxon>
    </lineage>
</organism>
<keyword evidence="1" id="KW-0812">Transmembrane</keyword>
<reference evidence="3" key="1">
    <citation type="submission" date="2016-11" db="UniProtKB">
        <authorList>
            <consortium name="WormBaseParasite"/>
        </authorList>
    </citation>
    <scope>IDENTIFICATION</scope>
</reference>
<dbReference type="Proteomes" id="UP000095284">
    <property type="component" value="Unplaced"/>
</dbReference>
<name>A0A1I7RIU3_BURXY</name>
<keyword evidence="1" id="KW-0472">Membrane</keyword>
<evidence type="ECO:0000256" key="1">
    <source>
        <dbReference type="SAM" id="Phobius"/>
    </source>
</evidence>
<evidence type="ECO:0000313" key="2">
    <source>
        <dbReference type="Proteomes" id="UP000095284"/>
    </source>
</evidence>
<protein>
    <submittedName>
        <fullName evidence="3">Uncharacterized protein</fullName>
    </submittedName>
</protein>
<dbReference type="WBParaSite" id="BXY_0062500.1">
    <property type="protein sequence ID" value="BXY_0062500.1"/>
    <property type="gene ID" value="BXY_0062500"/>
</dbReference>
<accession>A0A1I7RIU3</accession>
<sequence length="129" mass="14405">MRNTLTCDLERDLTLRLNRSLVVFIFVAALRFNPLVSPMMRAAFCILAFVVSIVAVLGQDNSRFFKPSYPVRNEYPRNTEFRASIQSGSTSPSQTIHALLAGSLTTSLATDVRTPSVHSRVSRFISPRN</sequence>
<proteinExistence type="predicted"/>